<sequence>MTADHAMQIGLINQVFDDETFWDDTLAYANEVAQRGSYALAALKGSFNARHQGVAGLSRVTHDLLLAPYFRSDEAREMGQAFAEKRAPDTRKFGH</sequence>
<proteinExistence type="predicted"/>
<dbReference type="InterPro" id="IPR029045">
    <property type="entry name" value="ClpP/crotonase-like_dom_sf"/>
</dbReference>
<gene>
    <name evidence="1" type="ORF">OA50_03686</name>
</gene>
<organism evidence="1 2">
    <name type="scientific">Mameliella alba</name>
    <dbReference type="NCBI Taxonomy" id="561184"/>
    <lineage>
        <taxon>Bacteria</taxon>
        <taxon>Pseudomonadati</taxon>
        <taxon>Pseudomonadota</taxon>
        <taxon>Alphaproteobacteria</taxon>
        <taxon>Rhodobacterales</taxon>
        <taxon>Roseobacteraceae</taxon>
        <taxon>Mameliella</taxon>
    </lineage>
</organism>
<dbReference type="PANTHER" id="PTHR43113:SF1">
    <property type="entry name" value="1,4-DIHYDROXY-2-NAPHTHOYL-COA SYNTHASE, PEROXISOMAL"/>
    <property type="match status" value="1"/>
</dbReference>
<reference evidence="1 2" key="1">
    <citation type="submission" date="2014-10" db="EMBL/GenBank/DDBJ databases">
        <title>Genome sequence of Ponticoccus sp. strain UMTAT08 isolated from clonal culture of toxic dinoflagellate Alexandrium tamiyavanichii.</title>
        <authorList>
            <person name="Gan H.Y."/>
            <person name="Muhd D.-D."/>
            <person name="Mohd Noor M.E."/>
            <person name="Yeong Y.S."/>
            <person name="Usup G."/>
        </authorList>
    </citation>
    <scope>NUCLEOTIDE SEQUENCE [LARGE SCALE GENOMIC DNA]</scope>
    <source>
        <strain evidence="1 2">UMTAT08</strain>
    </source>
</reference>
<dbReference type="AlphaFoldDB" id="A0A0B3SML8"/>
<name>A0A0B3SML8_9RHOB</name>
<dbReference type="EMBL" id="JSUQ01000015">
    <property type="protein sequence ID" value="KHQ51784.1"/>
    <property type="molecule type" value="Genomic_DNA"/>
</dbReference>
<dbReference type="GO" id="GO:0008935">
    <property type="term" value="F:1,4-dihydroxy-2-naphthoyl-CoA synthase activity"/>
    <property type="evidence" value="ECO:0007669"/>
    <property type="project" value="TreeGrafter"/>
</dbReference>
<evidence type="ECO:0000313" key="1">
    <source>
        <dbReference type="EMBL" id="KHQ51784.1"/>
    </source>
</evidence>
<evidence type="ECO:0000313" key="2">
    <source>
        <dbReference type="Proteomes" id="UP000030960"/>
    </source>
</evidence>
<dbReference type="PATRIC" id="fig|1515334.3.peg.3706"/>
<dbReference type="InterPro" id="IPR001753">
    <property type="entry name" value="Enoyl-CoA_hydra/iso"/>
</dbReference>
<keyword evidence="2" id="KW-1185">Reference proteome</keyword>
<accession>A0A0B3SML8</accession>
<comment type="caution">
    <text evidence="1">The sequence shown here is derived from an EMBL/GenBank/DDBJ whole genome shotgun (WGS) entry which is preliminary data.</text>
</comment>
<dbReference type="Gene3D" id="3.90.226.10">
    <property type="entry name" value="2-enoyl-CoA Hydratase, Chain A, domain 1"/>
    <property type="match status" value="1"/>
</dbReference>
<protein>
    <submittedName>
        <fullName evidence="1">Naphthoate synthase</fullName>
    </submittedName>
</protein>
<dbReference type="Pfam" id="PF00378">
    <property type="entry name" value="ECH_1"/>
    <property type="match status" value="1"/>
</dbReference>
<dbReference type="Proteomes" id="UP000030960">
    <property type="component" value="Unassembled WGS sequence"/>
</dbReference>
<dbReference type="PANTHER" id="PTHR43113">
    <property type="entry name" value="NUCLEOSIDE-DIPHOSPHATE-SUGAR EPIMERASE"/>
    <property type="match status" value="1"/>
</dbReference>
<dbReference type="SUPFAM" id="SSF52096">
    <property type="entry name" value="ClpP/crotonase"/>
    <property type="match status" value="1"/>
</dbReference>